<dbReference type="Proteomes" id="UP000039021">
    <property type="component" value="Unassembled WGS sequence"/>
</dbReference>
<evidence type="ECO:0000313" key="4">
    <source>
        <dbReference type="Proteomes" id="UP000039217"/>
    </source>
</evidence>
<evidence type="ECO:0000313" key="3">
    <source>
        <dbReference type="Proteomes" id="UP000039021"/>
    </source>
</evidence>
<protein>
    <submittedName>
        <fullName evidence="1">Uncharacterized protein</fullName>
    </submittedName>
</protein>
<name>A0A655FZZ0_MYCTX</name>
<reference evidence="2" key="1">
    <citation type="submission" date="2015-03" db="EMBL/GenBank/DDBJ databases">
        <authorList>
            <consortium name="Pathogen Informatics"/>
            <person name="Murphy D."/>
        </authorList>
    </citation>
    <scope>NUCLEOTIDE SEQUENCE</scope>
    <source>
        <strain evidence="2">N09902308</strain>
    </source>
</reference>
<gene>
    <name evidence="1" type="ORF">ERS007661_04187</name>
    <name evidence="2" type="ORF">ERS007739_03110</name>
</gene>
<proteinExistence type="predicted"/>
<dbReference type="EMBL" id="CQQC01002280">
    <property type="protein sequence ID" value="CNW67484.1"/>
    <property type="molecule type" value="Genomic_DNA"/>
</dbReference>
<accession>A0A655FZZ0</accession>
<dbReference type="EMBL" id="CSBK01001547">
    <property type="protein sequence ID" value="COY81286.1"/>
    <property type="molecule type" value="Genomic_DNA"/>
</dbReference>
<dbReference type="Proteomes" id="UP000039217">
    <property type="component" value="Unassembled WGS sequence"/>
</dbReference>
<organism evidence="1 4">
    <name type="scientific">Mycobacterium tuberculosis</name>
    <dbReference type="NCBI Taxonomy" id="1773"/>
    <lineage>
        <taxon>Bacteria</taxon>
        <taxon>Bacillati</taxon>
        <taxon>Actinomycetota</taxon>
        <taxon>Actinomycetes</taxon>
        <taxon>Mycobacteriales</taxon>
        <taxon>Mycobacteriaceae</taxon>
        <taxon>Mycobacterium</taxon>
        <taxon>Mycobacterium tuberculosis complex</taxon>
    </lineage>
</organism>
<dbReference type="AlphaFoldDB" id="A0A655FZZ0"/>
<sequence length="52" mass="5575">MWAIASSGVPMQQFPLAAYCSTNSRDDWVPSTVFANGTNPAAPKYLEKSGNP</sequence>
<evidence type="ECO:0000313" key="1">
    <source>
        <dbReference type="EMBL" id="CNW67484.1"/>
    </source>
</evidence>
<evidence type="ECO:0000313" key="2">
    <source>
        <dbReference type="EMBL" id="COY81286.1"/>
    </source>
</evidence>
<reference evidence="3 4" key="2">
    <citation type="submission" date="2015-03" db="EMBL/GenBank/DDBJ databases">
        <authorList>
            <consortium name="Pathogen Informatics"/>
        </authorList>
    </citation>
    <scope>NUCLEOTIDE SEQUENCE [LARGE SCALE GENOMIC DNA]</scope>
    <source>
        <strain evidence="1 4">D00501624</strain>
        <strain evidence="3">N09902308</strain>
    </source>
</reference>